<keyword evidence="7 8" id="KW-0472">Membrane</keyword>
<dbReference type="KEGG" id="cnc:CNE_BB1p00550"/>
<comment type="subcellular location">
    <subcellularLocation>
        <location evidence="1 8">Cell membrane</location>
        <topology evidence="1 8">Multi-pass membrane protein</topology>
    </subcellularLocation>
</comment>
<dbReference type="GO" id="GO:0005886">
    <property type="term" value="C:plasma membrane"/>
    <property type="evidence" value="ECO:0007669"/>
    <property type="project" value="UniProtKB-SubCell"/>
</dbReference>
<dbReference type="PANTHER" id="PTHR30269:SF32">
    <property type="entry name" value="MEMBRANE TRANSPORTER PROTEIN-RELATED"/>
    <property type="match status" value="1"/>
</dbReference>
<evidence type="ECO:0000256" key="8">
    <source>
        <dbReference type="RuleBase" id="RU363041"/>
    </source>
</evidence>
<comment type="similarity">
    <text evidence="2 8">Belongs to the 4-toluene sulfonate uptake permease (TSUP) (TC 2.A.102) family.</text>
</comment>
<organism evidence="9 10">
    <name type="scientific">Cupriavidus necator (strain ATCC 43291 / DSM 13513 / CCUG 52238 / LMG 8453 / N-1)</name>
    <name type="common">Ralstonia eutropha</name>
    <dbReference type="NCBI Taxonomy" id="1042878"/>
    <lineage>
        <taxon>Bacteria</taxon>
        <taxon>Pseudomonadati</taxon>
        <taxon>Pseudomonadota</taxon>
        <taxon>Betaproteobacteria</taxon>
        <taxon>Burkholderiales</taxon>
        <taxon>Burkholderiaceae</taxon>
        <taxon>Cupriavidus</taxon>
    </lineage>
</organism>
<dbReference type="Proteomes" id="UP000006798">
    <property type="component" value="Plasmid pBB1"/>
</dbReference>
<accession>F8GV61</accession>
<name>F8GV61_CUPNN</name>
<reference evidence="9 10" key="1">
    <citation type="journal article" date="2011" name="J. Bacteriol.">
        <title>Complete genome sequence of the type strain Cupriavidus necator N-1.</title>
        <authorList>
            <person name="Poehlein A."/>
            <person name="Kusian B."/>
            <person name="Friedrich B."/>
            <person name="Daniel R."/>
            <person name="Bowien B."/>
        </authorList>
    </citation>
    <scope>NUCLEOTIDE SEQUENCE [LARGE SCALE GENOMIC DNA]</scope>
    <source>
        <strain evidence="10">ATCC 43291 / DSM 13513 / CCUG 52238 / LMG 8453 / N-1</strain>
        <plasmid evidence="9 10">pBB1</plasmid>
    </source>
</reference>
<gene>
    <name evidence="9" type="ordered locus">CNE_BB1p00550</name>
</gene>
<feature type="transmembrane region" description="Helical" evidence="8">
    <location>
        <begin position="227"/>
        <end position="245"/>
    </location>
</feature>
<evidence type="ECO:0000313" key="9">
    <source>
        <dbReference type="EMBL" id="AEI81488.1"/>
    </source>
</evidence>
<evidence type="ECO:0000256" key="6">
    <source>
        <dbReference type="ARBA" id="ARBA00022989"/>
    </source>
</evidence>
<evidence type="ECO:0000256" key="7">
    <source>
        <dbReference type="ARBA" id="ARBA00023136"/>
    </source>
</evidence>
<keyword evidence="5 8" id="KW-0812">Transmembrane</keyword>
<keyword evidence="4 8" id="KW-1003">Cell membrane</keyword>
<feature type="transmembrane region" description="Helical" evidence="8">
    <location>
        <begin position="127"/>
        <end position="151"/>
    </location>
</feature>
<feature type="transmembrane region" description="Helical" evidence="8">
    <location>
        <begin position="43"/>
        <end position="60"/>
    </location>
</feature>
<keyword evidence="9" id="KW-0614">Plasmid</keyword>
<feature type="transmembrane region" description="Helical" evidence="8">
    <location>
        <begin position="163"/>
        <end position="182"/>
    </location>
</feature>
<dbReference type="InterPro" id="IPR052017">
    <property type="entry name" value="TSUP"/>
</dbReference>
<dbReference type="HOGENOM" id="CLU_054750_5_1_4"/>
<feature type="transmembrane region" description="Helical" evidence="8">
    <location>
        <begin position="72"/>
        <end position="90"/>
    </location>
</feature>
<evidence type="ECO:0000256" key="1">
    <source>
        <dbReference type="ARBA" id="ARBA00004651"/>
    </source>
</evidence>
<dbReference type="EMBL" id="CP002879">
    <property type="protein sequence ID" value="AEI81488.1"/>
    <property type="molecule type" value="Genomic_DNA"/>
</dbReference>
<dbReference type="InterPro" id="IPR002781">
    <property type="entry name" value="TM_pro_TauE-like"/>
</dbReference>
<sequence length="247" mass="26248">MGTEHYAVLGATVAGAYTVFGLTGFGAAMVAVPILVQFIPLQFVVPMLLLLDLVTTSMVGMRNWNSVSRPELLRLIPFMMVGVALGTTVLAKVESRWLLVGLGLFVLVMTGRALLTSSARAEEVARGWSVPAGVVGGVFSALFGTGGPIYTMYLSRRLPQIDAFRSTIAAVILFSALVRLAAFGSSGLLQQVDLLRSAAFAMPFSLIGLAVGSRLRRKISTDAVRRALLIFLCASGVSVLCRGLLMH</sequence>
<geneLocation type="plasmid" evidence="9 10">
    <name>pBB1</name>
</geneLocation>
<feature type="transmembrane region" description="Helical" evidence="8">
    <location>
        <begin position="6"/>
        <end position="36"/>
    </location>
</feature>
<protein>
    <recommendedName>
        <fullName evidence="8">Probable membrane transporter protein</fullName>
    </recommendedName>
</protein>
<dbReference type="AlphaFoldDB" id="F8GV61"/>
<evidence type="ECO:0000256" key="2">
    <source>
        <dbReference type="ARBA" id="ARBA00009142"/>
    </source>
</evidence>
<dbReference type="Pfam" id="PF01925">
    <property type="entry name" value="TauE"/>
    <property type="match status" value="1"/>
</dbReference>
<feature type="transmembrane region" description="Helical" evidence="8">
    <location>
        <begin position="194"/>
        <end position="215"/>
    </location>
</feature>
<evidence type="ECO:0000256" key="4">
    <source>
        <dbReference type="ARBA" id="ARBA00022475"/>
    </source>
</evidence>
<dbReference type="RefSeq" id="WP_013958547.1">
    <property type="nucleotide sequence ID" value="NC_015727.1"/>
</dbReference>
<dbReference type="GeneID" id="34312682"/>
<proteinExistence type="inferred from homology"/>
<evidence type="ECO:0000256" key="5">
    <source>
        <dbReference type="ARBA" id="ARBA00022692"/>
    </source>
</evidence>
<keyword evidence="6 8" id="KW-1133">Transmembrane helix</keyword>
<evidence type="ECO:0000256" key="3">
    <source>
        <dbReference type="ARBA" id="ARBA00022448"/>
    </source>
</evidence>
<dbReference type="PANTHER" id="PTHR30269">
    <property type="entry name" value="TRANSMEMBRANE PROTEIN YFCA"/>
    <property type="match status" value="1"/>
</dbReference>
<keyword evidence="3" id="KW-0813">Transport</keyword>
<feature type="transmembrane region" description="Helical" evidence="8">
    <location>
        <begin position="97"/>
        <end position="115"/>
    </location>
</feature>
<evidence type="ECO:0000313" key="10">
    <source>
        <dbReference type="Proteomes" id="UP000006798"/>
    </source>
</evidence>